<organism evidence="2 3">
    <name type="scientific">Agrobacterium pusense</name>
    <dbReference type="NCBI Taxonomy" id="648995"/>
    <lineage>
        <taxon>Bacteria</taxon>
        <taxon>Pseudomonadati</taxon>
        <taxon>Pseudomonadota</taxon>
        <taxon>Alphaproteobacteria</taxon>
        <taxon>Hyphomicrobiales</taxon>
        <taxon>Rhizobiaceae</taxon>
        <taxon>Rhizobium/Agrobacterium group</taxon>
        <taxon>Agrobacterium</taxon>
    </lineage>
</organism>
<dbReference type="Proteomes" id="UP001155820">
    <property type="component" value="Unassembled WGS sequence"/>
</dbReference>
<proteinExistence type="predicted"/>
<dbReference type="InterPro" id="IPR018720">
    <property type="entry name" value="DUF2249"/>
</dbReference>
<feature type="domain" description="DUF2249" evidence="1">
    <location>
        <begin position="7"/>
        <end position="74"/>
    </location>
</feature>
<geneLocation type="plasmid" evidence="2">
    <name>unnamed5</name>
</geneLocation>
<gene>
    <name evidence="2" type="ORF">FOB26_03875</name>
</gene>
<sequence length="177" mass="19373">MTEMIRELDVRPLLLSGGEPFPAIMEAVAGLAPGEALRLYATFRPSPLFKVMAERGFNHQVREIGGGDWEVLFTPQSTETEKISVSPALAGNAEEPQIWPDPVIYLDLSDEATGGQTTRTLAALDRLPPGAVIFVLMPQEPTFLYPELLARGHQWAGNFDEARTAFRIFIRAGAGAH</sequence>
<keyword evidence="3" id="KW-1185">Reference proteome</keyword>
<feature type="domain" description="DUF2249" evidence="1">
    <location>
        <begin position="106"/>
        <end position="171"/>
    </location>
</feature>
<dbReference type="RefSeq" id="WP_107341245.1">
    <property type="nucleotide sequence ID" value="NZ_JABRWL010000003.1"/>
</dbReference>
<name>A0AA44EGF6_9HYPH</name>
<dbReference type="AlphaFoldDB" id="A0AA44EGF6"/>
<evidence type="ECO:0000313" key="2">
    <source>
        <dbReference type="EMBL" id="NRF18261.1"/>
    </source>
</evidence>
<accession>A0AA44EGF6</accession>
<comment type="caution">
    <text evidence="2">The sequence shown here is derived from an EMBL/GenBank/DDBJ whole genome shotgun (WGS) entry which is preliminary data.</text>
</comment>
<evidence type="ECO:0000259" key="1">
    <source>
        <dbReference type="Pfam" id="PF10006"/>
    </source>
</evidence>
<reference evidence="2" key="1">
    <citation type="submission" date="2019-07" db="EMBL/GenBank/DDBJ databases">
        <title>FDA dAtabase for Regulatory Grade micrObial Sequences (FDA-ARGOS): Supporting development and validation of Infectious Disease Dx tests.</title>
        <authorList>
            <person name="Bachman M."/>
            <person name="Young C."/>
            <person name="Tallon L."/>
            <person name="Sadzewicz L."/>
            <person name="Vavikolanu K."/>
            <person name="Mehta A."/>
            <person name="Aluvathingal J."/>
            <person name="Nadendla S."/>
            <person name="Nandy P."/>
            <person name="Geyer C."/>
            <person name="Yan Y."/>
            <person name="Sichtig H."/>
        </authorList>
    </citation>
    <scope>NUCLEOTIDE SEQUENCE</scope>
    <source>
        <strain evidence="2">FDAARGOS_618</strain>
        <plasmid evidence="2">unnamed5</plasmid>
    </source>
</reference>
<dbReference type="InterPro" id="IPR036868">
    <property type="entry name" value="TusA-like_sf"/>
</dbReference>
<dbReference type="Pfam" id="PF10006">
    <property type="entry name" value="DUF2249"/>
    <property type="match status" value="2"/>
</dbReference>
<dbReference type="SUPFAM" id="SSF64307">
    <property type="entry name" value="SirA-like"/>
    <property type="match status" value="1"/>
</dbReference>
<keyword evidence="2" id="KW-0614">Plasmid</keyword>
<protein>
    <submittedName>
        <fullName evidence="2">DUF2249 domain-containing protein</fullName>
    </submittedName>
</protein>
<dbReference type="EMBL" id="JABRWM010000005">
    <property type="protein sequence ID" value="NRF18261.1"/>
    <property type="molecule type" value="Genomic_DNA"/>
</dbReference>
<evidence type="ECO:0000313" key="3">
    <source>
        <dbReference type="Proteomes" id="UP001155820"/>
    </source>
</evidence>